<dbReference type="Gene3D" id="3.20.20.190">
    <property type="entry name" value="Phosphatidylinositol (PI) phosphodiesterase"/>
    <property type="match status" value="1"/>
</dbReference>
<gene>
    <name evidence="3" type="ORF">IPN02_13695</name>
</gene>
<dbReference type="EMBL" id="JADJZA010000007">
    <property type="protein sequence ID" value="MBK9297855.1"/>
    <property type="molecule type" value="Genomic_DNA"/>
</dbReference>
<dbReference type="SUPFAM" id="SSF51695">
    <property type="entry name" value="PLC-like phosphodiesterases"/>
    <property type="match status" value="1"/>
</dbReference>
<dbReference type="GO" id="GO:0006629">
    <property type="term" value="P:lipid metabolic process"/>
    <property type="evidence" value="ECO:0007669"/>
    <property type="project" value="InterPro"/>
</dbReference>
<evidence type="ECO:0000256" key="1">
    <source>
        <dbReference type="SAM" id="MobiDB-lite"/>
    </source>
</evidence>
<dbReference type="CDD" id="cd08589">
    <property type="entry name" value="PI-PLCc_SaPLC1_like"/>
    <property type="match status" value="1"/>
</dbReference>
<feature type="signal peptide" evidence="2">
    <location>
        <begin position="1"/>
        <end position="32"/>
    </location>
</feature>
<evidence type="ECO:0000256" key="2">
    <source>
        <dbReference type="SAM" id="SignalP"/>
    </source>
</evidence>
<evidence type="ECO:0008006" key="5">
    <source>
        <dbReference type="Google" id="ProtNLM"/>
    </source>
</evidence>
<comment type="caution">
    <text evidence="3">The sequence shown here is derived from an EMBL/GenBank/DDBJ whole genome shotgun (WGS) entry which is preliminary data.</text>
</comment>
<dbReference type="AlphaFoldDB" id="A0A936TGM1"/>
<protein>
    <recommendedName>
        <fullName evidence="5">Calcium-dependent phosphoinositide phospholipase C</fullName>
    </recommendedName>
</protein>
<keyword evidence="2" id="KW-0732">Signal</keyword>
<dbReference type="InterPro" id="IPR017946">
    <property type="entry name" value="PLC-like_Pdiesterase_TIM-brl"/>
</dbReference>
<feature type="chain" id="PRO_5036798420" description="Calcium-dependent phosphoinositide phospholipase C" evidence="2">
    <location>
        <begin position="33"/>
        <end position="453"/>
    </location>
</feature>
<evidence type="ECO:0000313" key="4">
    <source>
        <dbReference type="Proteomes" id="UP000727993"/>
    </source>
</evidence>
<feature type="region of interest" description="Disordered" evidence="1">
    <location>
        <begin position="425"/>
        <end position="453"/>
    </location>
</feature>
<accession>A0A936TGM1</accession>
<dbReference type="GO" id="GO:0008081">
    <property type="term" value="F:phosphoric diester hydrolase activity"/>
    <property type="evidence" value="ECO:0007669"/>
    <property type="project" value="InterPro"/>
</dbReference>
<dbReference type="InterPro" id="IPR032075">
    <property type="entry name" value="PI-PLC-C1"/>
</dbReference>
<proteinExistence type="predicted"/>
<reference evidence="3 4" key="1">
    <citation type="submission" date="2020-10" db="EMBL/GenBank/DDBJ databases">
        <title>Connecting structure to function with the recovery of over 1000 high-quality activated sludge metagenome-assembled genomes encoding full-length rRNA genes using long-read sequencing.</title>
        <authorList>
            <person name="Singleton C.M."/>
            <person name="Petriglieri F."/>
            <person name="Kristensen J.M."/>
            <person name="Kirkegaard R.H."/>
            <person name="Michaelsen T.Y."/>
            <person name="Andersen M.H."/>
            <person name="Karst S.M."/>
            <person name="Dueholm M.S."/>
            <person name="Nielsen P.H."/>
            <person name="Albertsen M."/>
        </authorList>
    </citation>
    <scope>NUCLEOTIDE SEQUENCE [LARGE SCALE GENOMIC DNA]</scope>
    <source>
        <strain evidence="3">Lyne_18-Q3-R50-59_MAXAC.006</strain>
    </source>
</reference>
<dbReference type="Pfam" id="PF16670">
    <property type="entry name" value="PI-PLC-C1"/>
    <property type="match status" value="1"/>
</dbReference>
<dbReference type="Proteomes" id="UP000727993">
    <property type="component" value="Unassembled WGS sequence"/>
</dbReference>
<name>A0A936TGM1_9ACTN</name>
<organism evidence="3 4">
    <name type="scientific">Candidatus Neomicrothrix subdominans</name>
    <dbReference type="NCBI Taxonomy" id="2954438"/>
    <lineage>
        <taxon>Bacteria</taxon>
        <taxon>Bacillati</taxon>
        <taxon>Actinomycetota</taxon>
        <taxon>Acidimicrobiia</taxon>
        <taxon>Acidimicrobiales</taxon>
        <taxon>Microthrixaceae</taxon>
        <taxon>Candidatus Neomicrothrix</taxon>
    </lineage>
</organism>
<evidence type="ECO:0000313" key="3">
    <source>
        <dbReference type="EMBL" id="MBK9297855.1"/>
    </source>
</evidence>
<sequence>MTQPRTHARNGVVAALCAVALMVPLTASNAGAAPTSPRQDDAPTQDDLRLNELQFLGSHNSYHLPPLKGLFDFAKTIAPPELKPEELLYEHGPLPQQFSGEGVRQIELDLVADPEGGRYADPVANIVTGIAPYDEEYEAWDPPELQEPGTKVLHIPDFDMRTTCVLLTQCLTQVRDWSTAHPGHFPIAVLLELKDDMFEGDLPVDLTEPLPFTAARLDDLDAEIRTVFPEDAMFTPDDLRGNAATLDEVVTGPGWPAMSALRGQTMFLLDNENVIADRYRDGHPALEGRVMFTSNAPGEPDAAFVKLNDPMTDRATIEQAVEAGYVVRTRADTPISQAQSGNTTMQDAAFASGAQWVSTDYPVPGLTKLLGVYGLPFADYVSPLPPTSRGAALVAERAAPADAPLRVARCNPVSAPDYCFDLALTEPEPPSTIEAPPSGDDEAAKPLPPKFTG</sequence>